<accession>A0A182D5I7</accession>
<reference evidence="3" key="1">
    <citation type="journal article" date="2015" name="Genome Announc.">
        <title>Complete Genome Sequence of the Bacteriochlorophyll b-Producing Photosynthetic Bacterium Blastochloris viridis.</title>
        <authorList>
            <person name="Tsukatani Y."/>
            <person name="Hirose Y."/>
            <person name="Harada J."/>
            <person name="Misawa N."/>
            <person name="Mori K."/>
            <person name="Inoue K."/>
            <person name="Tamiaki H."/>
        </authorList>
    </citation>
    <scope>NUCLEOTIDE SEQUENCE [LARGE SCALE GENOMIC DNA]</scope>
    <source>
        <strain evidence="3">DSM 133</strain>
    </source>
</reference>
<protein>
    <recommendedName>
        <fullName evidence="2">Carboxymuconolactone decarboxylase-like domain-containing protein</fullName>
    </recommendedName>
</protein>
<dbReference type="SUPFAM" id="SSF69118">
    <property type="entry name" value="AhpD-like"/>
    <property type="match status" value="1"/>
</dbReference>
<proteinExistence type="predicted"/>
<dbReference type="PANTHER" id="PTHR34846">
    <property type="entry name" value="4-CARBOXYMUCONOLACTONE DECARBOXYLASE FAMILY PROTEIN (AFU_ORTHOLOGUE AFUA_6G11590)"/>
    <property type="match status" value="1"/>
</dbReference>
<evidence type="ECO:0000313" key="3">
    <source>
        <dbReference type="EMBL" id="BAS00720.1"/>
    </source>
</evidence>
<dbReference type="RefSeq" id="WP_145912030.1">
    <property type="nucleotide sequence ID" value="NZ_AP014854.2"/>
</dbReference>
<dbReference type="PANTHER" id="PTHR34846:SF10">
    <property type="entry name" value="CYTOPLASMIC PROTEIN"/>
    <property type="match status" value="1"/>
</dbReference>
<dbReference type="EMBL" id="AP014854">
    <property type="protein sequence ID" value="BAS00720.1"/>
    <property type="molecule type" value="Genomic_DNA"/>
</dbReference>
<dbReference type="InterPro" id="IPR029032">
    <property type="entry name" value="AhpD-like"/>
</dbReference>
<evidence type="ECO:0000256" key="1">
    <source>
        <dbReference type="SAM" id="MobiDB-lite"/>
    </source>
</evidence>
<dbReference type="GO" id="GO:0051920">
    <property type="term" value="F:peroxiredoxin activity"/>
    <property type="evidence" value="ECO:0007669"/>
    <property type="project" value="InterPro"/>
</dbReference>
<feature type="domain" description="Carboxymuconolactone decarboxylase-like" evidence="2">
    <location>
        <begin position="131"/>
        <end position="194"/>
    </location>
</feature>
<gene>
    <name evidence="3" type="ORF">BV133_3126</name>
</gene>
<dbReference type="OrthoDB" id="9801997at2"/>
<dbReference type="Gene3D" id="1.20.1290.10">
    <property type="entry name" value="AhpD-like"/>
    <property type="match status" value="1"/>
</dbReference>
<organism evidence="3">
    <name type="scientific">Blastochloris viridis</name>
    <name type="common">Rhodopseudomonas viridis</name>
    <dbReference type="NCBI Taxonomy" id="1079"/>
    <lineage>
        <taxon>Bacteria</taxon>
        <taxon>Pseudomonadati</taxon>
        <taxon>Pseudomonadota</taxon>
        <taxon>Alphaproteobacteria</taxon>
        <taxon>Hyphomicrobiales</taxon>
        <taxon>Blastochloridaceae</taxon>
        <taxon>Blastochloris</taxon>
    </lineage>
</organism>
<name>A0A182D5I7_BLAVI</name>
<dbReference type="InterPro" id="IPR003779">
    <property type="entry name" value="CMD-like"/>
</dbReference>
<evidence type="ECO:0000259" key="2">
    <source>
        <dbReference type="Pfam" id="PF02627"/>
    </source>
</evidence>
<sequence length="259" mass="28539">MARSTCYVRDPIVSRRLRLCRHPFDPADTSAAPDRSVPPPSRPRLNGQIPPYNGKGRVRCFAAGAAAEARMPFIEPKPIAEYPWYLRLFFRNQVRRYGQVLSPSWLWGRLPGHFLGLLILLGLFQRRAFPIDTALRSALSVRVAQINGCAFCVDLNAYNLLKAAGAADKAAAVEKWRTSPLFSECERAALAYAETMTDTAKRVTASEIDALRPHFDDDGITALTAWIAFQNFSAKFNAALGAEDAGLCRLPPSRSAADG</sequence>
<dbReference type="Pfam" id="PF02627">
    <property type="entry name" value="CMD"/>
    <property type="match status" value="1"/>
</dbReference>
<feature type="region of interest" description="Disordered" evidence="1">
    <location>
        <begin position="24"/>
        <end position="48"/>
    </location>
</feature>
<dbReference type="AlphaFoldDB" id="A0A182D5I7"/>